<feature type="transmembrane region" description="Helical" evidence="9">
    <location>
        <begin position="611"/>
        <end position="631"/>
    </location>
</feature>
<dbReference type="GO" id="GO:0045879">
    <property type="term" value="P:negative regulation of smoothened signaling pathway"/>
    <property type="evidence" value="ECO:0007669"/>
    <property type="project" value="TreeGrafter"/>
</dbReference>
<organism evidence="11">
    <name type="scientific">Medioppia subpectinata</name>
    <dbReference type="NCBI Taxonomy" id="1979941"/>
    <lineage>
        <taxon>Eukaryota</taxon>
        <taxon>Metazoa</taxon>
        <taxon>Ecdysozoa</taxon>
        <taxon>Arthropoda</taxon>
        <taxon>Chelicerata</taxon>
        <taxon>Arachnida</taxon>
        <taxon>Acari</taxon>
        <taxon>Acariformes</taxon>
        <taxon>Sarcoptiformes</taxon>
        <taxon>Oribatida</taxon>
        <taxon>Brachypylina</taxon>
        <taxon>Oppioidea</taxon>
        <taxon>Oppiidae</taxon>
        <taxon>Medioppia</taxon>
    </lineage>
</organism>
<keyword evidence="12" id="KW-1185">Reference proteome</keyword>
<feature type="transmembrane region" description="Helical" evidence="9">
    <location>
        <begin position="568"/>
        <end position="590"/>
    </location>
</feature>
<evidence type="ECO:0000259" key="10">
    <source>
        <dbReference type="PROSITE" id="PS50156"/>
    </source>
</evidence>
<dbReference type="GO" id="GO:0005119">
    <property type="term" value="F:smoothened binding"/>
    <property type="evidence" value="ECO:0007669"/>
    <property type="project" value="TreeGrafter"/>
</dbReference>
<feature type="compositionally biased region" description="Low complexity" evidence="8">
    <location>
        <begin position="1310"/>
        <end position="1337"/>
    </location>
</feature>
<feature type="transmembrane region" description="Helical" evidence="9">
    <location>
        <begin position="535"/>
        <end position="562"/>
    </location>
</feature>
<evidence type="ECO:0000313" key="12">
    <source>
        <dbReference type="Proteomes" id="UP000759131"/>
    </source>
</evidence>
<feature type="transmembrane region" description="Helical" evidence="9">
    <location>
        <begin position="1068"/>
        <end position="1090"/>
    </location>
</feature>
<dbReference type="GO" id="GO:0008158">
    <property type="term" value="F:hedgehog receptor activity"/>
    <property type="evidence" value="ECO:0007669"/>
    <property type="project" value="InterPro"/>
</dbReference>
<dbReference type="InterPro" id="IPR053958">
    <property type="entry name" value="HMGCR/SNAP/NPC1-like_SSD"/>
</dbReference>
<gene>
    <name evidence="11" type="ORF">OSB1V03_LOCUS473</name>
</gene>
<feature type="transmembrane region" description="Helical" evidence="9">
    <location>
        <begin position="1097"/>
        <end position="1116"/>
    </location>
</feature>
<dbReference type="PROSITE" id="PS50156">
    <property type="entry name" value="SSD"/>
    <property type="match status" value="1"/>
</dbReference>
<dbReference type="PANTHER" id="PTHR46022">
    <property type="entry name" value="PROTEIN PATCHED"/>
    <property type="match status" value="1"/>
</dbReference>
<reference evidence="11" key="1">
    <citation type="submission" date="2020-11" db="EMBL/GenBank/DDBJ databases">
        <authorList>
            <person name="Tran Van P."/>
        </authorList>
    </citation>
    <scope>NUCLEOTIDE SEQUENCE</scope>
</reference>
<evidence type="ECO:0000256" key="9">
    <source>
        <dbReference type="SAM" id="Phobius"/>
    </source>
</evidence>
<accession>A0A7R9KBI2</accession>
<comment type="subcellular location">
    <subcellularLocation>
        <location evidence="1">Membrane</location>
        <topology evidence="1">Multi-pass membrane protein</topology>
    </subcellularLocation>
</comment>
<evidence type="ECO:0000256" key="1">
    <source>
        <dbReference type="ARBA" id="ARBA00004141"/>
    </source>
</evidence>
<keyword evidence="7" id="KW-0325">Glycoprotein</keyword>
<dbReference type="Proteomes" id="UP000759131">
    <property type="component" value="Unassembled WGS sequence"/>
</dbReference>
<dbReference type="NCBIfam" id="TIGR00918">
    <property type="entry name" value="2A060602"/>
    <property type="match status" value="1"/>
</dbReference>
<dbReference type="OrthoDB" id="5873834at2759"/>
<evidence type="ECO:0000256" key="2">
    <source>
        <dbReference type="ARBA" id="ARBA00005585"/>
    </source>
</evidence>
<protein>
    <recommendedName>
        <fullName evidence="10">SSD domain-containing protein</fullName>
    </recommendedName>
</protein>
<feature type="region of interest" description="Disordered" evidence="8">
    <location>
        <begin position="1306"/>
        <end position="1381"/>
    </location>
</feature>
<comment type="similarity">
    <text evidence="2">Belongs to the patched family.</text>
</comment>
<dbReference type="Pfam" id="PF12349">
    <property type="entry name" value="Sterol-sensing"/>
    <property type="match status" value="1"/>
</dbReference>
<feature type="transmembrane region" description="Helical" evidence="9">
    <location>
        <begin position="505"/>
        <end position="523"/>
    </location>
</feature>
<feature type="non-terminal residue" evidence="11">
    <location>
        <position position="1"/>
    </location>
</feature>
<evidence type="ECO:0000313" key="11">
    <source>
        <dbReference type="EMBL" id="CAD7619977.1"/>
    </source>
</evidence>
<evidence type="ECO:0000256" key="6">
    <source>
        <dbReference type="ARBA" id="ARBA00023170"/>
    </source>
</evidence>
<evidence type="ECO:0000256" key="8">
    <source>
        <dbReference type="SAM" id="MobiDB-lite"/>
    </source>
</evidence>
<feature type="transmembrane region" description="Helical" evidence="9">
    <location>
        <begin position="795"/>
        <end position="813"/>
    </location>
</feature>
<dbReference type="PANTHER" id="PTHR46022:SF1">
    <property type="entry name" value="PROTEIN PATCHED"/>
    <property type="match status" value="1"/>
</dbReference>
<feature type="domain" description="SSD" evidence="10">
    <location>
        <begin position="504"/>
        <end position="662"/>
    </location>
</feature>
<evidence type="ECO:0000256" key="7">
    <source>
        <dbReference type="ARBA" id="ARBA00023180"/>
    </source>
</evidence>
<feature type="compositionally biased region" description="Basic residues" evidence="8">
    <location>
        <begin position="1418"/>
        <end position="1429"/>
    </location>
</feature>
<feature type="transmembrane region" description="Helical" evidence="9">
    <location>
        <begin position="1168"/>
        <end position="1187"/>
    </location>
</feature>
<feature type="compositionally biased region" description="Polar residues" evidence="8">
    <location>
        <begin position="1361"/>
        <end position="1381"/>
    </location>
</feature>
<proteinExistence type="inferred from homology"/>
<dbReference type="SUPFAM" id="SSF82866">
    <property type="entry name" value="Multidrug efflux transporter AcrB transmembrane domain"/>
    <property type="match status" value="2"/>
</dbReference>
<feature type="region of interest" description="Disordered" evidence="8">
    <location>
        <begin position="1404"/>
        <end position="1429"/>
    </location>
</feature>
<dbReference type="GO" id="GO:0005886">
    <property type="term" value="C:plasma membrane"/>
    <property type="evidence" value="ECO:0007669"/>
    <property type="project" value="TreeGrafter"/>
</dbReference>
<keyword evidence="5 9" id="KW-0472">Membrane</keyword>
<feature type="transmembrane region" description="Helical" evidence="9">
    <location>
        <begin position="1193"/>
        <end position="1217"/>
    </location>
</feature>
<evidence type="ECO:0000256" key="5">
    <source>
        <dbReference type="ARBA" id="ARBA00023136"/>
    </source>
</evidence>
<keyword evidence="6" id="KW-0675">Receptor</keyword>
<name>A0A7R9KBI2_9ACAR</name>
<feature type="transmembrane region" description="Helical" evidence="9">
    <location>
        <begin position="637"/>
        <end position="662"/>
    </location>
</feature>
<keyword evidence="4 9" id="KW-1133">Transmembrane helix</keyword>
<feature type="compositionally biased region" description="Low complexity" evidence="8">
    <location>
        <begin position="1345"/>
        <end position="1360"/>
    </location>
</feature>
<dbReference type="Gene3D" id="1.20.1640.10">
    <property type="entry name" value="Multidrug efflux transporter AcrB transmembrane domain"/>
    <property type="match status" value="2"/>
</dbReference>
<evidence type="ECO:0000256" key="4">
    <source>
        <dbReference type="ARBA" id="ARBA00022989"/>
    </source>
</evidence>
<sequence>TAYQCLPVPQHSLPVPQTLPNSAFSATKATECPTIVDTKHIQYWPSLMATVHHLWTKLCVQRCDTKHALIPTMITTNLANKCEPSQASPHYQPLAADVSLLTRTSWVDAKTALNQIDKGKASGNASALWVRTKLQTYLYDLGLFIQKNAGKVLFVGLLVLITFCVGLKSATIETNVERLWVEEGGRLEKEMKYIRTTLGEGFGSTNQIVIQTPKSTGATVLHESALLLHLQAMKVATKVTVDMFEVTWRLKDICYSPSIPSFDTHYIDSMLENLFPCAIITPLDCFWEGAKLLGPEFPVPIPGLGINVQWINLNPELLIETMMSSMRGPEGQPNTFPFSTLVKFMKRAGITSAYQKKPCLDPTDINCPSTAPNKQSGLTPDIGAELTGGCYGFATKFMHWPEDLIIGGVKKNKTGHIVRAKALQSIIQLMAEQEMYEFYQHTYKVHNLDWSVDKARMVLEAWQRKFAEEVQKFTNNDHNLKHQDIHLFTSTSLMDIMKNFSDVNVKRVAIGYILMLVYAGYSLSKWNSTGDSLSLLGIAGVIIIGLSVAAGLGFCALIGLAFNASTTQIIPFLALGIGVDNMFLLAHTYSQNSATPFKNKSGECLKQIGSSILLTSFGNICAFLAAAIIPIPALRCFALQAAILIAFISVSVIFLIPAVASIDLRRSRTKRKDKPCCLYTSVSNTDTTNQMKSSHKKLFHKNKNDIKKCIVQALPPDRSHVVTILASDKSVKQPFLCKNDQKLCKCAANDSQVREQCALDVNKVDKQCKNYNKYTLTYFADNIYGPILQRKPVKAVVVFMFLVILIISVTGLLRVDDGLDLTDIVPRNTIEYRFLSFQRKYFSFFNMFAVTQGNFEYPNNQKLLHEYHQAFTRVGPIIKNDDGGLPEFWLTMFRDWLLGLQEAFDRDWKNACITRENWFANASDEGILAYKLLVQTGRVDNPVDKSLVLSMRLVDEVGVINPKAFYNYLTAWVSNDALAYSASQASFRPEPRQWIHVAQDVELKIAKSQPLVYAQMPFYLNNMRTTAEITDTIEVIRAICQKFEDKGLPNFPTGIPFIYWEQYVRLRFYLFSALVVVLAAVFLVISAFLLNPWTATLIVAILIMIVIELFGLMGWLGIKLSAVPAVILIVSVGIGVDFVSHITLSFLMSIGSRNHRMRMALQHMFTPVTHGIVSTLFGIVMLAFSEFDFIIRYFFYVLFGAVLLGALNGLVLLPVLLSLIGPPSEIIPFDYEDRISTPSPDPSPCVNRKKQRSVSGPYFSRRTYPRVQSEISLSTISEEPQSYHSSHEIVVQPEFVVETTTITNPMTGCTQTISQTSTSASTTPTSTNETNASESPTPSTDRESPAMSESSGTSSMSDNSCGTKSSLPPQGLCQSQSQHTVTTKVMATAKLKVEVHAPYIDREFNYNSNSRPNSRNRDHCRRHSRASDA</sequence>
<dbReference type="EMBL" id="OC854665">
    <property type="protein sequence ID" value="CAD7619977.1"/>
    <property type="molecule type" value="Genomic_DNA"/>
</dbReference>
<keyword evidence="3 9" id="KW-0812">Transmembrane</keyword>
<dbReference type="EMBL" id="CAJPIZ010000090">
    <property type="protein sequence ID" value="CAG2100407.1"/>
    <property type="molecule type" value="Genomic_DNA"/>
</dbReference>
<evidence type="ECO:0000256" key="3">
    <source>
        <dbReference type="ARBA" id="ARBA00022692"/>
    </source>
</evidence>
<dbReference type="GO" id="GO:0097108">
    <property type="term" value="F:hedgehog family protein binding"/>
    <property type="evidence" value="ECO:0007669"/>
    <property type="project" value="TreeGrafter"/>
</dbReference>
<dbReference type="InterPro" id="IPR004766">
    <property type="entry name" value="TM_rcpt_patched"/>
</dbReference>
<feature type="transmembrane region" description="Helical" evidence="9">
    <location>
        <begin position="1122"/>
        <end position="1147"/>
    </location>
</feature>
<dbReference type="InterPro" id="IPR000731">
    <property type="entry name" value="SSD"/>
</dbReference>